<protein>
    <submittedName>
        <fullName evidence="1">Uncharacterized protein</fullName>
    </submittedName>
</protein>
<organism evidence="1 2">
    <name type="scientific">Paxillus involutus ATCC 200175</name>
    <dbReference type="NCBI Taxonomy" id="664439"/>
    <lineage>
        <taxon>Eukaryota</taxon>
        <taxon>Fungi</taxon>
        <taxon>Dikarya</taxon>
        <taxon>Basidiomycota</taxon>
        <taxon>Agaricomycotina</taxon>
        <taxon>Agaricomycetes</taxon>
        <taxon>Agaricomycetidae</taxon>
        <taxon>Boletales</taxon>
        <taxon>Paxilineae</taxon>
        <taxon>Paxillaceae</taxon>
        <taxon>Paxillus</taxon>
    </lineage>
</organism>
<dbReference type="OrthoDB" id="2698851at2759"/>
<dbReference type="HOGENOM" id="CLU_1326764_0_0_1"/>
<accession>A0A0C9T8I8</accession>
<name>A0A0C9T8I8_PAXIN</name>
<reference evidence="1 2" key="1">
    <citation type="submission" date="2014-06" db="EMBL/GenBank/DDBJ databases">
        <authorList>
            <consortium name="DOE Joint Genome Institute"/>
            <person name="Kuo A."/>
            <person name="Kohler A."/>
            <person name="Nagy L.G."/>
            <person name="Floudas D."/>
            <person name="Copeland A."/>
            <person name="Barry K.W."/>
            <person name="Cichocki N."/>
            <person name="Veneault-Fourrey C."/>
            <person name="LaButti K."/>
            <person name="Lindquist E.A."/>
            <person name="Lipzen A."/>
            <person name="Lundell T."/>
            <person name="Morin E."/>
            <person name="Murat C."/>
            <person name="Sun H."/>
            <person name="Tunlid A."/>
            <person name="Henrissat B."/>
            <person name="Grigoriev I.V."/>
            <person name="Hibbett D.S."/>
            <person name="Martin F."/>
            <person name="Nordberg H.P."/>
            <person name="Cantor M.N."/>
            <person name="Hua S.X."/>
        </authorList>
    </citation>
    <scope>NUCLEOTIDE SEQUENCE [LARGE SCALE GENOMIC DNA]</scope>
    <source>
        <strain evidence="1 2">ATCC 200175</strain>
    </source>
</reference>
<dbReference type="AlphaFoldDB" id="A0A0C9T8I8"/>
<reference evidence="2" key="2">
    <citation type="submission" date="2015-01" db="EMBL/GenBank/DDBJ databases">
        <title>Evolutionary Origins and Diversification of the Mycorrhizal Mutualists.</title>
        <authorList>
            <consortium name="DOE Joint Genome Institute"/>
            <consortium name="Mycorrhizal Genomics Consortium"/>
            <person name="Kohler A."/>
            <person name="Kuo A."/>
            <person name="Nagy L.G."/>
            <person name="Floudas D."/>
            <person name="Copeland A."/>
            <person name="Barry K.W."/>
            <person name="Cichocki N."/>
            <person name="Veneault-Fourrey C."/>
            <person name="LaButti K."/>
            <person name="Lindquist E.A."/>
            <person name="Lipzen A."/>
            <person name="Lundell T."/>
            <person name="Morin E."/>
            <person name="Murat C."/>
            <person name="Riley R."/>
            <person name="Ohm R."/>
            <person name="Sun H."/>
            <person name="Tunlid A."/>
            <person name="Henrissat B."/>
            <person name="Grigoriev I.V."/>
            <person name="Hibbett D.S."/>
            <person name="Martin F."/>
        </authorList>
    </citation>
    <scope>NUCLEOTIDE SEQUENCE [LARGE SCALE GENOMIC DNA]</scope>
    <source>
        <strain evidence="2">ATCC 200175</strain>
    </source>
</reference>
<sequence>MASLYCSYSPVTHHTSKPGRAAFGYLATSTEPEVSSKGIESEKTIVTCVQIVALEKPLLLSLNDSITLYSLNTPLSFTGRLLRVVRIFAHWVDVEVTPCTLFNSHLFRPPPIYVRIQRNWIDLPARLIIRHSLAAYFSFSNAGLLPVPVSSEFLVTLVPPPQTLGPATATITAYPIIVRSPYLWRNTPRVTIKPGEKCGAIEYSLALPKI</sequence>
<proteinExistence type="predicted"/>
<evidence type="ECO:0000313" key="2">
    <source>
        <dbReference type="Proteomes" id="UP000053647"/>
    </source>
</evidence>
<gene>
    <name evidence="1" type="ORF">PAXINDRAFT_22144</name>
</gene>
<keyword evidence="2" id="KW-1185">Reference proteome</keyword>
<dbReference type="EMBL" id="KN821715">
    <property type="protein sequence ID" value="KIJ04562.1"/>
    <property type="molecule type" value="Genomic_DNA"/>
</dbReference>
<evidence type="ECO:0000313" key="1">
    <source>
        <dbReference type="EMBL" id="KIJ04562.1"/>
    </source>
</evidence>
<dbReference type="Proteomes" id="UP000053647">
    <property type="component" value="Unassembled WGS sequence"/>
</dbReference>